<dbReference type="Pfam" id="PF00293">
    <property type="entry name" value="NUDIX"/>
    <property type="match status" value="1"/>
</dbReference>
<feature type="compositionally biased region" description="Pro residues" evidence="9">
    <location>
        <begin position="446"/>
        <end position="458"/>
    </location>
</feature>
<dbReference type="PROSITE" id="PS00893">
    <property type="entry name" value="NUDIX_BOX"/>
    <property type="match status" value="1"/>
</dbReference>
<dbReference type="Gene3D" id="1.10.10.1050">
    <property type="entry name" value="Dcp2, box A domain"/>
    <property type="match status" value="1"/>
</dbReference>
<comment type="subcellular location">
    <subcellularLocation>
        <location evidence="2">Cytoplasm</location>
    </subcellularLocation>
</comment>
<feature type="domain" description="Nudix hydrolase" evidence="10">
    <location>
        <begin position="96"/>
        <end position="230"/>
    </location>
</feature>
<feature type="compositionally biased region" description="Low complexity" evidence="9">
    <location>
        <begin position="537"/>
        <end position="552"/>
    </location>
</feature>
<keyword evidence="8" id="KW-0464">Manganese</keyword>
<keyword evidence="6" id="KW-0378">Hydrolase</keyword>
<dbReference type="PANTHER" id="PTHR23114:SF17">
    <property type="entry name" value="M7GPPPN-MRNA HYDROLASE"/>
    <property type="match status" value="1"/>
</dbReference>
<dbReference type="InterPro" id="IPR020084">
    <property type="entry name" value="NUDIX_hydrolase_CS"/>
</dbReference>
<sequence>MTTPNKSLLDWLDDLCVRFIVNLPHEELQSVERICFQIEEAQWFYEDFIRPLDPANLPSMNLRSFSQRMFAHCPLFAGFTQDHFLEAFNHFLNYKTRVPVRGAIMLNQDMTHAVLVKGWKKGAKWSFPRGKINKDEPDLECAIREVYEETGYDLKEAGLVLPENEMKGISITMREQSMLLYVFRGVPMDTYFEPRTRKEISKIDWYKLTDLPTIKRKNPNQQGTGQDLIKDNSFYMVAPFLGPLKAWIKTQRRLDRQRVQPGSHLAPQPAAGITDTEGLEADLGETTADEAAMPPAQSQDANFAALVANLGRSHRPSDQLPEVSAHADPAAELKRLLSVGIGFPPQPQPVEAPQSVHEPPHNPLLAMLHGNNGPASAPNTLPRTPFDQILPTPQLPQSPHGQHHPRPMHLDQMQPPPPFGFHQQQTGHPLNHQHPHVGHQHHNGFPPGPNQFMQPPPPRHADPSFPPHMLNAQQPFGTSVPLSYMQTGDSQSTQPLQHSGVTGPAAPPASKLPAPKLNAHTLGLLNAFKINEKPANSSPVAQAQPLAQSSQATPIATRPPPVQNIRSSAPSPPAFQSPPPVDNFEPVQPKPRNAHQDNLLSLFRSPSMAAAMPAVAKTPELPVELSAHPLTPGIVKMGPATEAGPPVPDMNAKPNLLHAFGIQQNPNLTSATVRGPVNAPDFDTVRKNAILPSNGTSRGPSPFQTRPEQKMFVPQQILRREGSVPRPAVSTAEQNKSANASPAPIPATAPFKPQILKRTQQPASQGPATDASAHAQGLLSLFKPQQNSPQPPTVSAQAPPSRSPVPAAAPAHAQGLLNLFKQASPQPQPIQTTAPLAHSPAPPAQIPSSFDSKSSAPIDQKNTLLSLFGKSGAPMTASPAPASPSPLPPVATNPAPLARSSQPPTPKMYMSGVISPVSPLPGSQVDSPAQANSRSRISSIGDSMPPSFMVPQPSAPTSHPHALAAQQSNGFGAPPNGGMVGSPSVNLPELGLAIDKDKMRVGAETADKSPVNKTYLLSFLNDVARKGR</sequence>
<name>A0AAN6M7Z8_9PLEO</name>
<feature type="compositionally biased region" description="Polar residues" evidence="9">
    <location>
        <begin position="731"/>
        <end position="740"/>
    </location>
</feature>
<evidence type="ECO:0000256" key="2">
    <source>
        <dbReference type="ARBA" id="ARBA00004496"/>
    </source>
</evidence>
<dbReference type="GO" id="GO:0000290">
    <property type="term" value="P:deadenylation-dependent decapping of nuclear-transcribed mRNA"/>
    <property type="evidence" value="ECO:0007669"/>
    <property type="project" value="InterPro"/>
</dbReference>
<evidence type="ECO:0000256" key="4">
    <source>
        <dbReference type="ARBA" id="ARBA00022490"/>
    </source>
</evidence>
<dbReference type="PROSITE" id="PS51462">
    <property type="entry name" value="NUDIX"/>
    <property type="match status" value="1"/>
</dbReference>
<feature type="compositionally biased region" description="Polar residues" evidence="9">
    <location>
        <begin position="924"/>
        <end position="941"/>
    </location>
</feature>
<dbReference type="InterPro" id="IPR015797">
    <property type="entry name" value="NUDIX_hydrolase-like_dom_sf"/>
</dbReference>
<feature type="region of interest" description="Disordered" evidence="9">
    <location>
        <begin position="783"/>
        <end position="809"/>
    </location>
</feature>
<feature type="compositionally biased region" description="Pro residues" evidence="9">
    <location>
        <begin position="881"/>
        <end position="891"/>
    </location>
</feature>
<feature type="compositionally biased region" description="Low complexity" evidence="9">
    <location>
        <begin position="871"/>
        <end position="880"/>
    </location>
</feature>
<feature type="region of interest" description="Disordered" evidence="9">
    <location>
        <begin position="826"/>
        <end position="857"/>
    </location>
</feature>
<dbReference type="CDD" id="cd03672">
    <property type="entry name" value="NUDIX_Dcp2p_Nudt20"/>
    <property type="match status" value="1"/>
</dbReference>
<dbReference type="GO" id="GO:0003723">
    <property type="term" value="F:RNA binding"/>
    <property type="evidence" value="ECO:0007669"/>
    <property type="project" value="UniProtKB-KW"/>
</dbReference>
<keyword evidence="7" id="KW-0694">RNA-binding</keyword>
<evidence type="ECO:0000256" key="1">
    <source>
        <dbReference type="ARBA" id="ARBA00001936"/>
    </source>
</evidence>
<evidence type="ECO:0000313" key="12">
    <source>
        <dbReference type="Proteomes" id="UP001280581"/>
    </source>
</evidence>
<keyword evidence="4" id="KW-0963">Cytoplasm</keyword>
<comment type="caution">
    <text evidence="11">The sequence shown here is derived from an EMBL/GenBank/DDBJ whole genome shotgun (WGS) entry which is preliminary data.</text>
</comment>
<gene>
    <name evidence="11" type="ORF">GRF29_8g1248148</name>
</gene>
<dbReference type="SUPFAM" id="SSF55811">
    <property type="entry name" value="Nudix"/>
    <property type="match status" value="1"/>
</dbReference>
<keyword evidence="5" id="KW-0479">Metal-binding</keyword>
<dbReference type="InterPro" id="IPR044099">
    <property type="entry name" value="Dcp2_NUDIX"/>
</dbReference>
<evidence type="ECO:0000256" key="3">
    <source>
        <dbReference type="ARBA" id="ARBA00005279"/>
    </source>
</evidence>
<feature type="region of interest" description="Disordered" evidence="9">
    <location>
        <begin position="712"/>
        <end position="749"/>
    </location>
</feature>
<feature type="compositionally biased region" description="Polar residues" evidence="9">
    <location>
        <begin position="471"/>
        <end position="500"/>
    </location>
</feature>
<accession>A0AAN6M7Z8</accession>
<evidence type="ECO:0000313" key="11">
    <source>
        <dbReference type="EMBL" id="KAK3215846.1"/>
    </source>
</evidence>
<evidence type="ECO:0000256" key="9">
    <source>
        <dbReference type="SAM" id="MobiDB-lite"/>
    </source>
</evidence>
<comment type="similarity">
    <text evidence="3">Belongs to the Nudix hydrolase family. DCP2 subfamily.</text>
</comment>
<dbReference type="FunFam" id="1.10.10.1050:FF:000003">
    <property type="entry name" value="Decapping enzyme Dcp2, putative"/>
    <property type="match status" value="1"/>
</dbReference>
<organism evidence="11 12">
    <name type="scientific">Pseudopithomyces chartarum</name>
    <dbReference type="NCBI Taxonomy" id="1892770"/>
    <lineage>
        <taxon>Eukaryota</taxon>
        <taxon>Fungi</taxon>
        <taxon>Dikarya</taxon>
        <taxon>Ascomycota</taxon>
        <taxon>Pezizomycotina</taxon>
        <taxon>Dothideomycetes</taxon>
        <taxon>Pleosporomycetidae</taxon>
        <taxon>Pleosporales</taxon>
        <taxon>Massarineae</taxon>
        <taxon>Didymosphaeriaceae</taxon>
        <taxon>Pseudopithomyces</taxon>
    </lineage>
</organism>
<dbReference type="InterPro" id="IPR000086">
    <property type="entry name" value="NUDIX_hydrolase_dom"/>
</dbReference>
<dbReference type="EMBL" id="WVTA01000002">
    <property type="protein sequence ID" value="KAK3215846.1"/>
    <property type="molecule type" value="Genomic_DNA"/>
</dbReference>
<dbReference type="SUPFAM" id="SSF140586">
    <property type="entry name" value="Dcp2 domain-like"/>
    <property type="match status" value="1"/>
</dbReference>
<feature type="region of interest" description="Disordered" evidence="9">
    <location>
        <begin position="869"/>
        <end position="962"/>
    </location>
</feature>
<evidence type="ECO:0000256" key="8">
    <source>
        <dbReference type="ARBA" id="ARBA00023211"/>
    </source>
</evidence>
<dbReference type="FunFam" id="3.90.79.10:FF:000003">
    <property type="entry name" value="M7GpppN-mRNA hydrolase isoform 2"/>
    <property type="match status" value="1"/>
</dbReference>
<dbReference type="SMART" id="SM01125">
    <property type="entry name" value="DCP2"/>
    <property type="match status" value="1"/>
</dbReference>
<dbReference type="Gene3D" id="3.90.79.10">
    <property type="entry name" value="Nucleoside Triphosphate Pyrophosphohydrolase"/>
    <property type="match status" value="1"/>
</dbReference>
<dbReference type="GO" id="GO:0030145">
    <property type="term" value="F:manganese ion binding"/>
    <property type="evidence" value="ECO:0007669"/>
    <property type="project" value="InterPro"/>
</dbReference>
<evidence type="ECO:0000256" key="7">
    <source>
        <dbReference type="ARBA" id="ARBA00022884"/>
    </source>
</evidence>
<reference evidence="11 12" key="1">
    <citation type="submission" date="2021-02" db="EMBL/GenBank/DDBJ databases">
        <title>Genome assembly of Pseudopithomyces chartarum.</title>
        <authorList>
            <person name="Jauregui R."/>
            <person name="Singh J."/>
            <person name="Voisey C."/>
        </authorList>
    </citation>
    <scope>NUCLEOTIDE SEQUENCE [LARGE SCALE GENOMIC DNA]</scope>
    <source>
        <strain evidence="11 12">AGR01</strain>
    </source>
</reference>
<dbReference type="InterPro" id="IPR007722">
    <property type="entry name" value="DCP2_BoxA"/>
</dbReference>
<dbReference type="GO" id="GO:0000184">
    <property type="term" value="P:nuclear-transcribed mRNA catabolic process, nonsense-mediated decay"/>
    <property type="evidence" value="ECO:0007669"/>
    <property type="project" value="InterPro"/>
</dbReference>
<proteinExistence type="inferred from homology"/>
<evidence type="ECO:0000256" key="6">
    <source>
        <dbReference type="ARBA" id="ARBA00022801"/>
    </source>
</evidence>
<feature type="compositionally biased region" description="Basic residues" evidence="9">
    <location>
        <begin position="431"/>
        <end position="442"/>
    </location>
</feature>
<dbReference type="InterPro" id="IPR036189">
    <property type="entry name" value="DCP2_BoxA_sf"/>
</dbReference>
<evidence type="ECO:0000256" key="5">
    <source>
        <dbReference type="ARBA" id="ARBA00022723"/>
    </source>
</evidence>
<dbReference type="PANTHER" id="PTHR23114">
    <property type="entry name" value="M7GPPPN-MRNA HYDROLASE"/>
    <property type="match status" value="1"/>
</dbReference>
<dbReference type="AlphaFoldDB" id="A0AAN6M7Z8"/>
<evidence type="ECO:0000259" key="10">
    <source>
        <dbReference type="PROSITE" id="PS51462"/>
    </source>
</evidence>
<dbReference type="Proteomes" id="UP001280581">
    <property type="component" value="Unassembled WGS sequence"/>
</dbReference>
<feature type="compositionally biased region" description="Low complexity" evidence="9">
    <location>
        <begin position="795"/>
        <end position="809"/>
    </location>
</feature>
<comment type="cofactor">
    <cofactor evidence="1">
        <name>Mn(2+)</name>
        <dbReference type="ChEBI" id="CHEBI:29035"/>
    </cofactor>
</comment>
<dbReference type="GO" id="GO:0000932">
    <property type="term" value="C:P-body"/>
    <property type="evidence" value="ECO:0007669"/>
    <property type="project" value="TreeGrafter"/>
</dbReference>
<feature type="compositionally biased region" description="Polar residues" evidence="9">
    <location>
        <begin position="846"/>
        <end position="857"/>
    </location>
</feature>
<keyword evidence="12" id="KW-1185">Reference proteome</keyword>
<feature type="region of interest" description="Disordered" evidence="9">
    <location>
        <begin position="535"/>
        <end position="593"/>
    </location>
</feature>
<dbReference type="Pfam" id="PF05026">
    <property type="entry name" value="DCP2"/>
    <property type="match status" value="1"/>
</dbReference>
<dbReference type="GO" id="GO:0140933">
    <property type="term" value="F:5'-(N(7)-methylguanosine 5'-triphospho)-[mRNA] hydrolase activity"/>
    <property type="evidence" value="ECO:0007669"/>
    <property type="project" value="InterPro"/>
</dbReference>
<feature type="region of interest" description="Disordered" evidence="9">
    <location>
        <begin position="393"/>
        <end position="511"/>
    </location>
</feature>
<feature type="compositionally biased region" description="Pro residues" evidence="9">
    <location>
        <begin position="570"/>
        <end position="581"/>
    </location>
</feature>
<protein>
    <recommendedName>
        <fullName evidence="10">Nudix hydrolase domain-containing protein</fullName>
    </recommendedName>
</protein>